<proteinExistence type="inferred from homology"/>
<evidence type="ECO:0000256" key="1">
    <source>
        <dbReference type="ARBA" id="ARBA00005446"/>
    </source>
</evidence>
<feature type="domain" description="Helicase ATP-binding" evidence="8">
    <location>
        <begin position="146"/>
        <end position="330"/>
    </location>
</feature>
<evidence type="ECO:0000256" key="3">
    <source>
        <dbReference type="ARBA" id="ARBA00022840"/>
    </source>
</evidence>
<accession>A0ABX3FAS9</accession>
<dbReference type="Pfam" id="PF00271">
    <property type="entry name" value="Helicase_C"/>
    <property type="match status" value="1"/>
</dbReference>
<keyword evidence="3" id="KW-0067">ATP-binding</keyword>
<evidence type="ECO:0000313" key="11">
    <source>
        <dbReference type="Proteomes" id="UP000186206"/>
    </source>
</evidence>
<dbReference type="SMART" id="SM00490">
    <property type="entry name" value="HELICc"/>
    <property type="match status" value="1"/>
</dbReference>
<dbReference type="PANTHER" id="PTHR13710">
    <property type="entry name" value="DNA HELICASE RECQ FAMILY MEMBER"/>
    <property type="match status" value="1"/>
</dbReference>
<evidence type="ECO:0000259" key="8">
    <source>
        <dbReference type="PROSITE" id="PS51192"/>
    </source>
</evidence>
<dbReference type="SUPFAM" id="SSF52540">
    <property type="entry name" value="P-loop containing nucleoside triphosphate hydrolases"/>
    <property type="match status" value="1"/>
</dbReference>
<dbReference type="SMART" id="SM00487">
    <property type="entry name" value="DEXDc"/>
    <property type="match status" value="1"/>
</dbReference>
<dbReference type="InterPro" id="IPR001650">
    <property type="entry name" value="Helicase_C-like"/>
</dbReference>
<evidence type="ECO:0000256" key="7">
    <source>
        <dbReference type="ARBA" id="ARBA00034808"/>
    </source>
</evidence>
<keyword evidence="2" id="KW-0547">Nucleotide-binding</keyword>
<dbReference type="InterPro" id="IPR011545">
    <property type="entry name" value="DEAD/DEAH_box_helicase_dom"/>
</dbReference>
<comment type="similarity">
    <text evidence="1">Belongs to the helicase family. RecQ subfamily.</text>
</comment>
<comment type="catalytic activity">
    <reaction evidence="6">
        <text>Couples ATP hydrolysis with the unwinding of duplex DNA by translocating in the 3'-5' direction.</text>
        <dbReference type="EC" id="5.6.2.4"/>
    </reaction>
</comment>
<organism evidence="10 11">
    <name type="scientific">Vibrio ponticus</name>
    <dbReference type="NCBI Taxonomy" id="265668"/>
    <lineage>
        <taxon>Bacteria</taxon>
        <taxon>Pseudomonadati</taxon>
        <taxon>Pseudomonadota</taxon>
        <taxon>Gammaproteobacteria</taxon>
        <taxon>Vibrionales</taxon>
        <taxon>Vibrionaceae</taxon>
        <taxon>Vibrio</taxon>
    </lineage>
</organism>
<feature type="domain" description="Helicase C-terminal" evidence="9">
    <location>
        <begin position="351"/>
        <end position="506"/>
    </location>
</feature>
<evidence type="ECO:0000256" key="6">
    <source>
        <dbReference type="ARBA" id="ARBA00034617"/>
    </source>
</evidence>
<keyword evidence="4" id="KW-0238">DNA-binding</keyword>
<dbReference type="InterPro" id="IPR027417">
    <property type="entry name" value="P-loop_NTPase"/>
</dbReference>
<dbReference type="PROSITE" id="PS51194">
    <property type="entry name" value="HELICASE_CTER"/>
    <property type="match status" value="1"/>
</dbReference>
<dbReference type="InterPro" id="IPR014001">
    <property type="entry name" value="Helicase_ATP-bd"/>
</dbReference>
<evidence type="ECO:0000256" key="4">
    <source>
        <dbReference type="ARBA" id="ARBA00023125"/>
    </source>
</evidence>
<keyword evidence="5" id="KW-0413">Isomerase</keyword>
<dbReference type="PANTHER" id="PTHR13710:SF105">
    <property type="entry name" value="ATP-DEPENDENT DNA HELICASE Q1"/>
    <property type="match status" value="1"/>
</dbReference>
<dbReference type="NCBIfam" id="NF041063">
    <property type="entry name" value="DpdF"/>
    <property type="match status" value="1"/>
</dbReference>
<dbReference type="PROSITE" id="PS51192">
    <property type="entry name" value="HELICASE_ATP_BIND_1"/>
    <property type="match status" value="1"/>
</dbReference>
<comment type="caution">
    <text evidence="10">The sequence shown here is derived from an EMBL/GenBank/DDBJ whole genome shotgun (WGS) entry which is preliminary data.</text>
</comment>
<evidence type="ECO:0000256" key="5">
    <source>
        <dbReference type="ARBA" id="ARBA00023235"/>
    </source>
</evidence>
<name>A0ABX3FAS9_9VIBR</name>
<dbReference type="Pfam" id="PF00270">
    <property type="entry name" value="DEAD"/>
    <property type="match status" value="1"/>
</dbReference>
<dbReference type="Proteomes" id="UP000186206">
    <property type="component" value="Unassembled WGS sequence"/>
</dbReference>
<sequence>MKFCEFYPNYMLENLKSEAEFFFDSQFKNRFIQALDSPELTLTEFWYLTKDLLATEEDLDSARLRLGKRPTQEELAAGISAGLKFDPICDSVALEPGAIDAYADPVYKQVVKRYSEQPPHDPILDKLNLPFDTYTTPAQREAVRLTLASKPDATVIVNLPTGCGKTLVTETLTGLSCADELTIVVIPTTALALDQAKRMKASISRMGYQPCAEYAWRGELSKDTKAQIKSDILSGKQRVLFVSPESMVSGILPTLFKAAESKILKNVVFDEAHLIDTWGDDFRPEFQKLGALLEALKKKGGCFRKVFLSATFTNQSLATIRALFGVTHNRPTLINGAFLRPEPICLKQIVKKEDYISTVVKKVIGSPKPLIVYASTKQECTDIFQQLSAKGVNRVCLFTGDTRDTQRSDIIEKWDANNLDIIVATTAFGVGMDKGDVRTIIHAGLSQNIDGYYQEIGRSGRDGKASYCEVIYHSGQLTNRSRSNTIGIELGFERWNSMWKQRFEVGDNLFEIKVNTQASHIERNSDANATWNWKTLLLMQRAGLLRLCYPDATLVPDNEECWDEFWSDFTNKVMVEVTHDRHVIKDTWEELVNAHRAQENKVLNKRGELLLDWITDKNPLGEVLQESFTLDNFIPLKVCGRSDVENGRTRDKTLVGDVFTVSQPTCDSNNLYQFYFEPTSGFVERLISVFKHKVIREEVTTLVCSEHFLQLAKPYLDNFANKVWFHIPFSQYEYNDQMLYEHRKFIVQNETDMNSILKVPITFMEKFPNYYFGNSELKDPLNDHRKWWESSNNIKNITTLANL</sequence>
<dbReference type="RefSeq" id="WP_075651008.1">
    <property type="nucleotide sequence ID" value="NZ_AP019657.1"/>
</dbReference>
<evidence type="ECO:0000256" key="2">
    <source>
        <dbReference type="ARBA" id="ARBA00022741"/>
    </source>
</evidence>
<dbReference type="EMBL" id="MJMI01000112">
    <property type="protein sequence ID" value="OLQ88728.1"/>
    <property type="molecule type" value="Genomic_DNA"/>
</dbReference>
<protein>
    <recommendedName>
        <fullName evidence="7">DNA 3'-5' helicase</fullName>
        <ecNumber evidence="7">5.6.2.4</ecNumber>
    </recommendedName>
</protein>
<keyword evidence="11" id="KW-1185">Reference proteome</keyword>
<reference evidence="10 11" key="1">
    <citation type="submission" date="2016-09" db="EMBL/GenBank/DDBJ databases">
        <title>Genomic Taxonomy of the Vibrionaceae.</title>
        <authorList>
            <person name="Gonzalez-Castillo A."/>
            <person name="Gomez-Gil B."/>
            <person name="Enciso-Ibarra K."/>
        </authorList>
    </citation>
    <scope>NUCLEOTIDE SEQUENCE [LARGE SCALE GENOMIC DNA]</scope>
    <source>
        <strain evidence="10 11">CAIM 1731</strain>
    </source>
</reference>
<dbReference type="EC" id="5.6.2.4" evidence="7"/>
<evidence type="ECO:0000313" key="10">
    <source>
        <dbReference type="EMBL" id="OLQ88728.1"/>
    </source>
</evidence>
<evidence type="ECO:0000259" key="9">
    <source>
        <dbReference type="PROSITE" id="PS51194"/>
    </source>
</evidence>
<dbReference type="Gene3D" id="3.40.50.300">
    <property type="entry name" value="P-loop containing nucleotide triphosphate hydrolases"/>
    <property type="match status" value="2"/>
</dbReference>
<gene>
    <name evidence="10" type="ORF">BIY21_16050</name>
</gene>